<protein>
    <recommendedName>
        <fullName evidence="10">Ig-like domain-containing protein</fullName>
    </recommendedName>
</protein>
<evidence type="ECO:0000256" key="2">
    <source>
        <dbReference type="ARBA" id="ARBA00022475"/>
    </source>
</evidence>
<evidence type="ECO:0000256" key="9">
    <source>
        <dbReference type="SAM" id="SignalP"/>
    </source>
</evidence>
<dbReference type="SUPFAM" id="SSF48726">
    <property type="entry name" value="Immunoglobulin"/>
    <property type="match status" value="1"/>
</dbReference>
<dbReference type="GO" id="GO:0002376">
    <property type="term" value="P:immune system process"/>
    <property type="evidence" value="ECO:0007669"/>
    <property type="project" value="UniProtKB-KW"/>
</dbReference>
<dbReference type="InterPro" id="IPR003599">
    <property type="entry name" value="Ig_sub"/>
</dbReference>
<dbReference type="InterPro" id="IPR036179">
    <property type="entry name" value="Ig-like_dom_sf"/>
</dbReference>
<dbReference type="Pfam" id="PF07686">
    <property type="entry name" value="V-set"/>
    <property type="match status" value="1"/>
</dbReference>
<feature type="signal peptide" evidence="9">
    <location>
        <begin position="1"/>
        <end position="20"/>
    </location>
</feature>
<dbReference type="SMART" id="SM00406">
    <property type="entry name" value="IGv"/>
    <property type="match status" value="1"/>
</dbReference>
<gene>
    <name evidence="11" type="ORF">KOW79_019817</name>
</gene>
<dbReference type="GO" id="GO:0009617">
    <property type="term" value="P:response to bacterium"/>
    <property type="evidence" value="ECO:0007669"/>
    <property type="project" value="TreeGrafter"/>
</dbReference>
<evidence type="ECO:0000256" key="6">
    <source>
        <dbReference type="ARBA" id="ARBA00023157"/>
    </source>
</evidence>
<dbReference type="PROSITE" id="PS50835">
    <property type="entry name" value="IG_LIKE"/>
    <property type="match status" value="1"/>
</dbReference>
<comment type="caution">
    <text evidence="11">The sequence shown here is derived from an EMBL/GenBank/DDBJ whole genome shotgun (WGS) entry which is preliminary data.</text>
</comment>
<reference evidence="11 12" key="1">
    <citation type="submission" date="2021-06" db="EMBL/GenBank/DDBJ databases">
        <title>Chromosome-level genome assembly of the red-tail catfish (Hemibagrus wyckioides).</title>
        <authorList>
            <person name="Shao F."/>
        </authorList>
    </citation>
    <scope>NUCLEOTIDE SEQUENCE [LARGE SCALE GENOMIC DNA]</scope>
    <source>
        <strain evidence="11">EC202008001</strain>
        <tissue evidence="11">Blood</tissue>
    </source>
</reference>
<keyword evidence="4" id="KW-0391">Immunity</keyword>
<evidence type="ECO:0000256" key="8">
    <source>
        <dbReference type="SAM" id="Phobius"/>
    </source>
</evidence>
<feature type="chain" id="PRO_5039132496" description="Ig-like domain-containing protein" evidence="9">
    <location>
        <begin position="21"/>
        <end position="195"/>
    </location>
</feature>
<dbReference type="AlphaFoldDB" id="A0A9D3N563"/>
<dbReference type="InterPro" id="IPR052051">
    <property type="entry name" value="TCR_complex_component"/>
</dbReference>
<proteinExistence type="predicted"/>
<evidence type="ECO:0000313" key="11">
    <source>
        <dbReference type="EMBL" id="KAG7316276.1"/>
    </source>
</evidence>
<organism evidence="11 12">
    <name type="scientific">Hemibagrus wyckioides</name>
    <dbReference type="NCBI Taxonomy" id="337641"/>
    <lineage>
        <taxon>Eukaryota</taxon>
        <taxon>Metazoa</taxon>
        <taxon>Chordata</taxon>
        <taxon>Craniata</taxon>
        <taxon>Vertebrata</taxon>
        <taxon>Euteleostomi</taxon>
        <taxon>Actinopterygii</taxon>
        <taxon>Neopterygii</taxon>
        <taxon>Teleostei</taxon>
        <taxon>Ostariophysi</taxon>
        <taxon>Siluriformes</taxon>
        <taxon>Bagridae</taxon>
        <taxon>Hemibagrus</taxon>
    </lineage>
</organism>
<dbReference type="InterPro" id="IPR013783">
    <property type="entry name" value="Ig-like_fold"/>
</dbReference>
<evidence type="ECO:0000256" key="4">
    <source>
        <dbReference type="ARBA" id="ARBA00022859"/>
    </source>
</evidence>
<sequence length="195" mass="22080">MTTLFVALCVLFSLFTAVNSSDIKELHVRTVKSGEDVTMECNISSVTKKDLLVWYRQSSGKLPQYFVKPYQNNLGYKFAPGFNDSRFSISVNDDKFDLNINKTRQDDEGQYFCGEMEGTVLKFTSGTRLQFKDDETPHHPTSGTTFTVLNSSIETCESCTANMRVFFWLSISRIGVLCVTVIILTIWCKVLKSKS</sequence>
<keyword evidence="3 9" id="KW-0732">Signal</keyword>
<evidence type="ECO:0000256" key="5">
    <source>
        <dbReference type="ARBA" id="ARBA00023136"/>
    </source>
</evidence>
<accession>A0A9D3N563</accession>
<evidence type="ECO:0000313" key="12">
    <source>
        <dbReference type="Proteomes" id="UP000824219"/>
    </source>
</evidence>
<dbReference type="SMART" id="SM00409">
    <property type="entry name" value="IG"/>
    <property type="match status" value="1"/>
</dbReference>
<dbReference type="CDD" id="cd00099">
    <property type="entry name" value="IgV"/>
    <property type="match status" value="1"/>
</dbReference>
<dbReference type="OrthoDB" id="8743484at2759"/>
<comment type="subcellular location">
    <subcellularLocation>
        <location evidence="1">Cell membrane</location>
    </subcellularLocation>
</comment>
<dbReference type="InterPro" id="IPR013106">
    <property type="entry name" value="Ig_V-set"/>
</dbReference>
<evidence type="ECO:0000256" key="3">
    <source>
        <dbReference type="ARBA" id="ARBA00022729"/>
    </source>
</evidence>
<dbReference type="PANTHER" id="PTHR19433:SF133">
    <property type="entry name" value="IMMUNE-TYPE RECEPTOR 5 PRECURSOR-RELATED"/>
    <property type="match status" value="1"/>
</dbReference>
<keyword evidence="7" id="KW-0325">Glycoprotein</keyword>
<dbReference type="PANTHER" id="PTHR19433">
    <property type="entry name" value="T-CELL RECEPTOR ALPHA CHAIN V REGION-RELATED"/>
    <property type="match status" value="1"/>
</dbReference>
<keyword evidence="5 8" id="KW-0472">Membrane</keyword>
<keyword evidence="8" id="KW-1133">Transmembrane helix</keyword>
<dbReference type="Gene3D" id="2.60.40.10">
    <property type="entry name" value="Immunoglobulins"/>
    <property type="match status" value="1"/>
</dbReference>
<dbReference type="InterPro" id="IPR007110">
    <property type="entry name" value="Ig-like_dom"/>
</dbReference>
<feature type="transmembrane region" description="Helical" evidence="8">
    <location>
        <begin position="165"/>
        <end position="188"/>
    </location>
</feature>
<dbReference type="Proteomes" id="UP000824219">
    <property type="component" value="Linkage Group LG25"/>
</dbReference>
<evidence type="ECO:0000256" key="7">
    <source>
        <dbReference type="ARBA" id="ARBA00023180"/>
    </source>
</evidence>
<evidence type="ECO:0000259" key="10">
    <source>
        <dbReference type="PROSITE" id="PS50835"/>
    </source>
</evidence>
<feature type="domain" description="Ig-like" evidence="10">
    <location>
        <begin position="31"/>
        <end position="113"/>
    </location>
</feature>
<evidence type="ECO:0000256" key="1">
    <source>
        <dbReference type="ARBA" id="ARBA00004236"/>
    </source>
</evidence>
<keyword evidence="6" id="KW-1015">Disulfide bond</keyword>
<keyword evidence="2" id="KW-1003">Cell membrane</keyword>
<keyword evidence="12" id="KW-1185">Reference proteome</keyword>
<dbReference type="EMBL" id="JAHKSW010000025">
    <property type="protein sequence ID" value="KAG7316276.1"/>
    <property type="molecule type" value="Genomic_DNA"/>
</dbReference>
<keyword evidence="8" id="KW-0812">Transmembrane</keyword>
<dbReference type="GO" id="GO:0005886">
    <property type="term" value="C:plasma membrane"/>
    <property type="evidence" value="ECO:0007669"/>
    <property type="project" value="UniProtKB-SubCell"/>
</dbReference>
<name>A0A9D3N563_9TELE</name>